<name>A0ABR3W9M4_9PEZI</name>
<comment type="similarity">
    <text evidence="1">Belongs to the class-II pyridine nucleotide-disulfide oxidoreductase family.</text>
</comment>
<gene>
    <name evidence="5" type="ORF">Daus18300_010626</name>
</gene>
<dbReference type="InterPro" id="IPR036188">
    <property type="entry name" value="FAD/NAD-bd_sf"/>
</dbReference>
<dbReference type="Pfam" id="PF07992">
    <property type="entry name" value="Pyr_redox_2"/>
    <property type="match status" value="1"/>
</dbReference>
<feature type="domain" description="FAD/NAD(P)-binding" evidence="4">
    <location>
        <begin position="4"/>
        <end position="291"/>
    </location>
</feature>
<dbReference type="InterPro" id="IPR023753">
    <property type="entry name" value="FAD/NAD-binding_dom"/>
</dbReference>
<evidence type="ECO:0000313" key="6">
    <source>
        <dbReference type="Proteomes" id="UP001583177"/>
    </source>
</evidence>
<keyword evidence="3" id="KW-0560">Oxidoreductase</keyword>
<protein>
    <recommendedName>
        <fullName evidence="4">FAD/NAD(P)-binding domain-containing protein</fullName>
    </recommendedName>
</protein>
<dbReference type="PRINTS" id="PR00469">
    <property type="entry name" value="PNDRDTASEII"/>
</dbReference>
<dbReference type="PANTHER" id="PTHR48105">
    <property type="entry name" value="THIOREDOXIN REDUCTASE 1-RELATED-RELATED"/>
    <property type="match status" value="1"/>
</dbReference>
<keyword evidence="2" id="KW-0285">Flavoprotein</keyword>
<dbReference type="PRINTS" id="PR00368">
    <property type="entry name" value="FADPNR"/>
</dbReference>
<evidence type="ECO:0000259" key="4">
    <source>
        <dbReference type="Pfam" id="PF07992"/>
    </source>
</evidence>
<evidence type="ECO:0000256" key="3">
    <source>
        <dbReference type="ARBA" id="ARBA00023002"/>
    </source>
</evidence>
<evidence type="ECO:0000313" key="5">
    <source>
        <dbReference type="EMBL" id="KAL1856863.1"/>
    </source>
</evidence>
<dbReference type="Gene3D" id="3.50.50.60">
    <property type="entry name" value="FAD/NAD(P)-binding domain"/>
    <property type="match status" value="2"/>
</dbReference>
<dbReference type="SUPFAM" id="SSF51905">
    <property type="entry name" value="FAD/NAD(P)-binding domain"/>
    <property type="match status" value="1"/>
</dbReference>
<dbReference type="InterPro" id="IPR050097">
    <property type="entry name" value="Ferredoxin-NADP_redctase_2"/>
</dbReference>
<evidence type="ECO:0000256" key="2">
    <source>
        <dbReference type="ARBA" id="ARBA00022630"/>
    </source>
</evidence>
<keyword evidence="6" id="KW-1185">Reference proteome</keyword>
<reference evidence="5 6" key="1">
    <citation type="journal article" date="2024" name="IMA Fungus">
        <title>IMA Genome - F19 : A genome assembly and annotation guide to empower mycologists, including annotated draft genome sequences of Ceratocystis pirilliformis, Diaporthe australafricana, Fusarium ophioides, Paecilomyces lecythidis, and Sporothrix stenoceras.</title>
        <authorList>
            <person name="Aylward J."/>
            <person name="Wilson A.M."/>
            <person name="Visagie C.M."/>
            <person name="Spraker J."/>
            <person name="Barnes I."/>
            <person name="Buitendag C."/>
            <person name="Ceriani C."/>
            <person name="Del Mar Angel L."/>
            <person name="du Plessis D."/>
            <person name="Fuchs T."/>
            <person name="Gasser K."/>
            <person name="Kramer D."/>
            <person name="Li W."/>
            <person name="Munsamy K."/>
            <person name="Piso A."/>
            <person name="Price J.L."/>
            <person name="Sonnekus B."/>
            <person name="Thomas C."/>
            <person name="van der Nest A."/>
            <person name="van Dijk A."/>
            <person name="van Heerden A."/>
            <person name="van Vuuren N."/>
            <person name="Yilmaz N."/>
            <person name="Duong T.A."/>
            <person name="van der Merwe N.A."/>
            <person name="Wingfield M.J."/>
            <person name="Wingfield B.D."/>
        </authorList>
    </citation>
    <scope>NUCLEOTIDE SEQUENCE [LARGE SCALE GENOMIC DNA]</scope>
    <source>
        <strain evidence="5 6">CMW 18300</strain>
    </source>
</reference>
<accession>A0ABR3W9M4</accession>
<organism evidence="5 6">
    <name type="scientific">Diaporthe australafricana</name>
    <dbReference type="NCBI Taxonomy" id="127596"/>
    <lineage>
        <taxon>Eukaryota</taxon>
        <taxon>Fungi</taxon>
        <taxon>Dikarya</taxon>
        <taxon>Ascomycota</taxon>
        <taxon>Pezizomycotina</taxon>
        <taxon>Sordariomycetes</taxon>
        <taxon>Sordariomycetidae</taxon>
        <taxon>Diaporthales</taxon>
        <taxon>Diaporthaceae</taxon>
        <taxon>Diaporthe</taxon>
    </lineage>
</organism>
<evidence type="ECO:0000256" key="1">
    <source>
        <dbReference type="ARBA" id="ARBA00009333"/>
    </source>
</evidence>
<proteinExistence type="inferred from homology"/>
<sequence length="313" mass="33559">MSDFDIIIVGGGPAGLSAASSIVRQGHKTLLFDSGKYRNALTKHMHTVPGWDHQDPATFRAKARADLERYGCVTVEDVEVETLKQREDGTFEATGNGKAWTGKKIVLATGVEDILLAIPGYQECWVSGIFHCLYCHGWEERGQPSAGVLAVDANAGLALHLGRQVLRLAEQATIYTHGNDDLARELETSLAAGAVPMKVEPRKITKLVKAQERSKVVVHFEDGTSKTEAFVAHKPKFALRGDLHQQLGLELSPAGTIVVSPPFNQTGVKGVFAAGDCASPMQTVNQAIHSGTCAGGAAPLQLQAESWDQKSLV</sequence>
<comment type="caution">
    <text evidence="5">The sequence shown here is derived from an EMBL/GenBank/DDBJ whole genome shotgun (WGS) entry which is preliminary data.</text>
</comment>
<dbReference type="EMBL" id="JAWRVE010000119">
    <property type="protein sequence ID" value="KAL1856863.1"/>
    <property type="molecule type" value="Genomic_DNA"/>
</dbReference>
<dbReference type="Proteomes" id="UP001583177">
    <property type="component" value="Unassembled WGS sequence"/>
</dbReference>